<reference evidence="2 3" key="1">
    <citation type="submission" date="2019-04" db="EMBL/GenBank/DDBJ databases">
        <title>Psychroflexus halotolerans sp. nov., isolated from a marine solar saltern.</title>
        <authorList>
            <person name="Feng X."/>
        </authorList>
    </citation>
    <scope>NUCLEOTIDE SEQUENCE [LARGE SCALE GENOMIC DNA]</scope>
    <source>
        <strain evidence="2 3">WDS2C27</strain>
    </source>
</reference>
<keyword evidence="3" id="KW-1185">Reference proteome</keyword>
<dbReference type="InterPro" id="IPR018392">
    <property type="entry name" value="LysM"/>
</dbReference>
<dbReference type="Pfam" id="PF01476">
    <property type="entry name" value="LysM"/>
    <property type="match status" value="4"/>
</dbReference>
<dbReference type="SUPFAM" id="SSF53822">
    <property type="entry name" value="Periplasmic binding protein-like I"/>
    <property type="match status" value="1"/>
</dbReference>
<evidence type="ECO:0000259" key="1">
    <source>
        <dbReference type="PROSITE" id="PS51782"/>
    </source>
</evidence>
<sequence length="650" mass="75528">MGISMKIKDFVILFILVASLTSMQAQNYVVYNTKPNDTPQSIAQTNNIPLDLLYRYNPDLKRSKTINQQKIVIPKSESKNFGFLRYRVKNQETLYSISKSFNLSIADIKAFNPKLYDRELKAGEVLKLPAYKLPEEYQNIDFNQSIKNSNFTAFKHIVLPGENKADIASKYGMNLQTFDSLNQNIINVQSGQLVKVIPKLYSTEASKYDIEDLDMDLQYYKVPKRQTLFSLTKEFEVSEEIIYKLNPIVRREGLKAGMIIKLPQKLEILSDQAQIVNLENYIQNFNEKKLALFLPFSLNRFDIDSISEKNVLMRDQYLNVSLDMYQGVKMAINQAKSKSIYTDLVVFDTKRDPRVVDSILTDYNLENTDAIIGPVLNKNVDQLSRSLNAKNIPIFLPFTKSEHSQTTIINTIPDQSLKTETLITLIDSTRQNQNLIFITDSITQNAYDKYKYTFPKATFFQPEKTYIEPEELKNLLKPDQENWVILETTHKGVTESVVNSAYKYNKSFIEEETGKKSNYDIKLFTSDRNQAFREFLNNEALCQLRFTYISASKYDILESNTIIEKYKSKYGHTPSRYVLRAFDLTYDILLRLAYEGNLKNEKGLNPYTEYNENRFAYSKSFMSDVYQNTALYIIQYLPDFEIEILNENKL</sequence>
<dbReference type="OrthoDB" id="2149800at2"/>
<proteinExistence type="predicted"/>
<dbReference type="PANTHER" id="PTHR33734:SF22">
    <property type="entry name" value="MEMBRANE-BOUND LYTIC MUREIN TRANSGLYCOSYLASE D"/>
    <property type="match status" value="1"/>
</dbReference>
<comment type="caution">
    <text evidence="2">The sequence shown here is derived from an EMBL/GenBank/DDBJ whole genome shotgun (WGS) entry which is preliminary data.</text>
</comment>
<dbReference type="PANTHER" id="PTHR33734">
    <property type="entry name" value="LYSM DOMAIN-CONTAINING GPI-ANCHORED PROTEIN 2"/>
    <property type="match status" value="1"/>
</dbReference>
<feature type="domain" description="LysM" evidence="1">
    <location>
        <begin position="218"/>
        <end position="262"/>
    </location>
</feature>
<evidence type="ECO:0000313" key="2">
    <source>
        <dbReference type="EMBL" id="TKS56412.1"/>
    </source>
</evidence>
<feature type="domain" description="LysM" evidence="1">
    <location>
        <begin position="84"/>
        <end position="128"/>
    </location>
</feature>
<dbReference type="PROSITE" id="PS51782">
    <property type="entry name" value="LYSM"/>
    <property type="match status" value="3"/>
</dbReference>
<dbReference type="SUPFAM" id="SSF54106">
    <property type="entry name" value="LysM domain"/>
    <property type="match status" value="1"/>
</dbReference>
<feature type="domain" description="LysM" evidence="1">
    <location>
        <begin position="29"/>
        <end position="73"/>
    </location>
</feature>
<organism evidence="2 3">
    <name type="scientific">Mesohalobacter halotolerans</name>
    <dbReference type="NCBI Taxonomy" id="1883405"/>
    <lineage>
        <taxon>Bacteria</taxon>
        <taxon>Pseudomonadati</taxon>
        <taxon>Bacteroidota</taxon>
        <taxon>Flavobacteriia</taxon>
        <taxon>Flavobacteriales</taxon>
        <taxon>Flavobacteriaceae</taxon>
        <taxon>Mesohalobacter</taxon>
    </lineage>
</organism>
<dbReference type="InterPro" id="IPR036779">
    <property type="entry name" value="LysM_dom_sf"/>
</dbReference>
<dbReference type="Proteomes" id="UP000306552">
    <property type="component" value="Unassembled WGS sequence"/>
</dbReference>
<dbReference type="Gene3D" id="3.10.350.10">
    <property type="entry name" value="LysM domain"/>
    <property type="match status" value="3"/>
</dbReference>
<dbReference type="InterPro" id="IPR028082">
    <property type="entry name" value="Peripla_BP_I"/>
</dbReference>
<dbReference type="Gene3D" id="3.40.50.2300">
    <property type="match status" value="1"/>
</dbReference>
<dbReference type="CDD" id="cd00118">
    <property type="entry name" value="LysM"/>
    <property type="match status" value="3"/>
</dbReference>
<gene>
    <name evidence="2" type="ORF">FCN74_05045</name>
</gene>
<protein>
    <submittedName>
        <fullName evidence="2">LysM peptidoglycan-binding domain-containing protein</fullName>
    </submittedName>
</protein>
<evidence type="ECO:0000313" key="3">
    <source>
        <dbReference type="Proteomes" id="UP000306552"/>
    </source>
</evidence>
<name>A0A4U5TR37_9FLAO</name>
<dbReference type="SMART" id="SM00257">
    <property type="entry name" value="LysM"/>
    <property type="match status" value="4"/>
</dbReference>
<dbReference type="AlphaFoldDB" id="A0A4U5TR37"/>
<dbReference type="EMBL" id="SWMU01000002">
    <property type="protein sequence ID" value="TKS56412.1"/>
    <property type="molecule type" value="Genomic_DNA"/>
</dbReference>
<accession>A0A4U5TR37</accession>